<accession>A0A226DHD5</accession>
<evidence type="ECO:0000256" key="6">
    <source>
        <dbReference type="SAM" id="MobiDB-lite"/>
    </source>
</evidence>
<evidence type="ECO:0000256" key="1">
    <source>
        <dbReference type="ARBA" id="ARBA00004123"/>
    </source>
</evidence>
<dbReference type="PANTHER" id="PTHR13350">
    <property type="entry name" value="INTEGRATOR COMPLEX SUBUNIT 8"/>
    <property type="match status" value="1"/>
</dbReference>
<feature type="domain" description="INTS8 TPR repeats" evidence="7">
    <location>
        <begin position="175"/>
        <end position="713"/>
    </location>
</feature>
<dbReference type="Proteomes" id="UP000198287">
    <property type="component" value="Unassembled WGS sequence"/>
</dbReference>
<comment type="similarity">
    <text evidence="3">Belongs to the Integrator subunit 8 family.</text>
</comment>
<organism evidence="8 9">
    <name type="scientific">Folsomia candida</name>
    <name type="common">Springtail</name>
    <dbReference type="NCBI Taxonomy" id="158441"/>
    <lineage>
        <taxon>Eukaryota</taxon>
        <taxon>Metazoa</taxon>
        <taxon>Ecdysozoa</taxon>
        <taxon>Arthropoda</taxon>
        <taxon>Hexapoda</taxon>
        <taxon>Collembola</taxon>
        <taxon>Entomobryomorpha</taxon>
        <taxon>Isotomoidea</taxon>
        <taxon>Isotomidae</taxon>
        <taxon>Proisotominae</taxon>
        <taxon>Folsomia</taxon>
    </lineage>
</organism>
<protein>
    <submittedName>
        <fullName evidence="8">Integrator complex subunit 8</fullName>
    </submittedName>
</protein>
<dbReference type="PANTHER" id="PTHR13350:SF1">
    <property type="entry name" value="INTEGRATOR COMPLEX SUBUNIT 8"/>
    <property type="match status" value="1"/>
</dbReference>
<comment type="caution">
    <text evidence="8">The sequence shown here is derived from an EMBL/GenBank/DDBJ whole genome shotgun (WGS) entry which is preliminary data.</text>
</comment>
<comment type="subcellular location">
    <subcellularLocation>
        <location evidence="2">Chromosome</location>
    </subcellularLocation>
    <subcellularLocation>
        <location evidence="1">Nucleus</location>
    </subcellularLocation>
</comment>
<dbReference type="InterPro" id="IPR038751">
    <property type="entry name" value="INTS8"/>
</dbReference>
<dbReference type="InterPro" id="IPR057980">
    <property type="entry name" value="TPR_INTS8"/>
</dbReference>
<keyword evidence="4" id="KW-0158">Chromosome</keyword>
<reference evidence="8 9" key="1">
    <citation type="submission" date="2015-12" db="EMBL/GenBank/DDBJ databases">
        <title>The genome of Folsomia candida.</title>
        <authorList>
            <person name="Faddeeva A."/>
            <person name="Derks M.F."/>
            <person name="Anvar Y."/>
            <person name="Smit S."/>
            <person name="Van Straalen N."/>
            <person name="Roelofs D."/>
        </authorList>
    </citation>
    <scope>NUCLEOTIDE SEQUENCE [LARGE SCALE GENOMIC DNA]</scope>
    <source>
        <strain evidence="8 9">VU population</strain>
        <tissue evidence="8">Whole body</tissue>
    </source>
</reference>
<feature type="non-terminal residue" evidence="8">
    <location>
        <position position="1"/>
    </location>
</feature>
<evidence type="ECO:0000256" key="2">
    <source>
        <dbReference type="ARBA" id="ARBA00004286"/>
    </source>
</evidence>
<keyword evidence="5" id="KW-0539">Nucleus</keyword>
<gene>
    <name evidence="8" type="ORF">Fcan01_19967</name>
</gene>
<dbReference type="Pfam" id="PF25756">
    <property type="entry name" value="TPR_INTS8"/>
    <property type="match status" value="1"/>
</dbReference>
<dbReference type="EMBL" id="LNIX01000018">
    <property type="protein sequence ID" value="OXA44962.1"/>
    <property type="molecule type" value="Genomic_DNA"/>
</dbReference>
<dbReference type="AlphaFoldDB" id="A0A226DHD5"/>
<evidence type="ECO:0000313" key="8">
    <source>
        <dbReference type="EMBL" id="OXA44962.1"/>
    </source>
</evidence>
<dbReference type="GO" id="GO:0034472">
    <property type="term" value="P:snRNA 3'-end processing"/>
    <property type="evidence" value="ECO:0007669"/>
    <property type="project" value="InterPro"/>
</dbReference>
<keyword evidence="9" id="KW-1185">Reference proteome</keyword>
<feature type="region of interest" description="Disordered" evidence="6">
    <location>
        <begin position="141"/>
        <end position="160"/>
    </location>
</feature>
<evidence type="ECO:0000256" key="3">
    <source>
        <dbReference type="ARBA" id="ARBA00007147"/>
    </source>
</evidence>
<dbReference type="STRING" id="158441.A0A226DHD5"/>
<feature type="compositionally biased region" description="Basic and acidic residues" evidence="6">
    <location>
        <begin position="151"/>
        <end position="160"/>
    </location>
</feature>
<dbReference type="OMA" id="MIKCCEM"/>
<dbReference type="GO" id="GO:0032039">
    <property type="term" value="C:integrator complex"/>
    <property type="evidence" value="ECO:0007669"/>
    <property type="project" value="TreeGrafter"/>
</dbReference>
<evidence type="ECO:0000313" key="9">
    <source>
        <dbReference type="Proteomes" id="UP000198287"/>
    </source>
</evidence>
<dbReference type="GO" id="GO:0005694">
    <property type="term" value="C:chromosome"/>
    <property type="evidence" value="ECO:0007669"/>
    <property type="project" value="UniProtKB-SubCell"/>
</dbReference>
<name>A0A226DHD5_FOLCA</name>
<evidence type="ECO:0000256" key="5">
    <source>
        <dbReference type="ARBA" id="ARBA00023242"/>
    </source>
</evidence>
<evidence type="ECO:0000259" key="7">
    <source>
        <dbReference type="Pfam" id="PF25756"/>
    </source>
</evidence>
<proteinExistence type="inferred from homology"/>
<evidence type="ECO:0000256" key="4">
    <source>
        <dbReference type="ARBA" id="ARBA00022454"/>
    </source>
</evidence>
<dbReference type="OrthoDB" id="64340at2759"/>
<sequence>RWKTKDLNVQESVTYLGSCLSSSNPKLASATKIIIPSTETFAVDQTPPSWHVGTEVAKSSFEPMIHLDLGVFLLHKGNTAEALLHFQKQQMPLKNFPFLKISKRKMDGYLRSVGLLTTFDQELEDRKKGLNPKLKKLLNVKLDPPPASSRGQDRLNPDQRDTEEGAFIIPGDDKLSLFTLEKRLIESTNAKEIEDCIAKLLGAATHQGLTPRSLSTLFNGWELPIPVQHAVKNLTGGGLAFQEQIYIFVAKSRQLLNCKEYDDAKMMLLTAKSKLQQKFQQAYSAGGQINSYVLNLDKLIIMMDWEILLLDITQFVSEYPDGIDKDDIMDLKSRCRGCLERLQDPKTEVNPRSEIVENILVAFINLGEYSYVANFDKTQNQRWPFVEFIALLARVCHDLFMERKESSSSYRELWSAVLPIFSNNSGSSGTGMNSKKQILNISSKPSMLSSRSSLSWVIDRSCSQPLLSVWVSLLAKLHNHILDDVGVQIHADFLHIWPNILDDVTSSTSVIVELKNNRVSGSSKLNSKHIRDFLFSLLERATKITRGGEMFIWLRCLGDVHLASGSPSLAMKCYIEYLAMCTDFFERSNAPHWEDSKLFKRMIKCCEMLGCFTQAVVLSQFLSPEVDYSVAFGMAIEKTTNDASDSLYGFIWDLTILEFLINLHTKRNEMAKRQQAVKVMGLLELNSNNNEEIQREAISLRRSQFMRTLAKHYIFV</sequence>